<evidence type="ECO:0000256" key="1">
    <source>
        <dbReference type="SAM" id="MobiDB-lite"/>
    </source>
</evidence>
<feature type="transmembrane region" description="Helical" evidence="2">
    <location>
        <begin position="130"/>
        <end position="152"/>
    </location>
</feature>
<evidence type="ECO:0000313" key="3">
    <source>
        <dbReference type="EMBL" id="QVI24110.1"/>
    </source>
</evidence>
<evidence type="ECO:0008006" key="5">
    <source>
        <dbReference type="Google" id="ProtNLM"/>
    </source>
</evidence>
<keyword evidence="2" id="KW-0472">Membrane</keyword>
<name>A0ABX8CW39_9NOCA</name>
<dbReference type="Proteomes" id="UP000683310">
    <property type="component" value="Chromosome"/>
</dbReference>
<feature type="compositionally biased region" description="Basic and acidic residues" evidence="1">
    <location>
        <begin position="241"/>
        <end position="270"/>
    </location>
</feature>
<protein>
    <recommendedName>
        <fullName evidence="5">DUF998 domain-containing protein</fullName>
    </recommendedName>
</protein>
<feature type="transmembrane region" description="Helical" evidence="2">
    <location>
        <begin position="91"/>
        <end position="110"/>
    </location>
</feature>
<feature type="transmembrane region" description="Helical" evidence="2">
    <location>
        <begin position="63"/>
        <end position="84"/>
    </location>
</feature>
<proteinExistence type="predicted"/>
<sequence>MGHDRVPAGRRGRLAGVLTVLSGVSAVVAGGILLDSSHMPFADSSNYPVDFIRFDDLLAHGSWYLNAVTWISAGAGLLTFLTIPHRTTRQALLAGFSLTGLWGALVVARLEGWVTGHHPNFRASTGAHFALNGQLFLCLAGLLAAVAMLLSAPRFDFRLPSGRFAITTAALGIAGFALLGSVVVASILDPAITRPDFLWQFASAAVLSLTPVALSALHPRRVANLLVIGCVAGPRPARAVLDHGAHDRRGHRDRDAPHAFRMNHRPDPRGGVRKSLGR</sequence>
<dbReference type="EMBL" id="CP074371">
    <property type="protein sequence ID" value="QVI24110.1"/>
    <property type="molecule type" value="Genomic_DNA"/>
</dbReference>
<accession>A0ABX8CW39</accession>
<feature type="transmembrane region" description="Helical" evidence="2">
    <location>
        <begin position="164"/>
        <end position="185"/>
    </location>
</feature>
<feature type="transmembrane region" description="Helical" evidence="2">
    <location>
        <begin position="197"/>
        <end position="217"/>
    </location>
</feature>
<organism evidence="3 4">
    <name type="scientific">Nocardia tengchongensis</name>
    <dbReference type="NCBI Taxonomy" id="2055889"/>
    <lineage>
        <taxon>Bacteria</taxon>
        <taxon>Bacillati</taxon>
        <taxon>Actinomycetota</taxon>
        <taxon>Actinomycetes</taxon>
        <taxon>Mycobacteriales</taxon>
        <taxon>Nocardiaceae</taxon>
        <taxon>Nocardia</taxon>
    </lineage>
</organism>
<evidence type="ECO:0000313" key="4">
    <source>
        <dbReference type="Proteomes" id="UP000683310"/>
    </source>
</evidence>
<gene>
    <name evidence="3" type="ORF">KHQ06_15820</name>
</gene>
<keyword evidence="4" id="KW-1185">Reference proteome</keyword>
<reference evidence="3 4" key="1">
    <citation type="submission" date="2021-04" db="EMBL/GenBank/DDBJ databases">
        <title>Nocardia tengchongensis.</title>
        <authorList>
            <person name="Zhuang k."/>
            <person name="Ran Y."/>
            <person name="Li W."/>
        </authorList>
    </citation>
    <scope>NUCLEOTIDE SEQUENCE [LARGE SCALE GENOMIC DNA]</scope>
    <source>
        <strain evidence="3 4">CFH S0057</strain>
    </source>
</reference>
<evidence type="ECO:0000256" key="2">
    <source>
        <dbReference type="SAM" id="Phobius"/>
    </source>
</evidence>
<keyword evidence="2" id="KW-0812">Transmembrane</keyword>
<feature type="transmembrane region" description="Helical" evidence="2">
    <location>
        <begin position="12"/>
        <end position="34"/>
    </location>
</feature>
<keyword evidence="2" id="KW-1133">Transmembrane helix</keyword>
<feature type="region of interest" description="Disordered" evidence="1">
    <location>
        <begin position="241"/>
        <end position="278"/>
    </location>
</feature>